<evidence type="ECO:0000313" key="2">
    <source>
        <dbReference type="EMBL" id="SFI38251.1"/>
    </source>
</evidence>
<dbReference type="PANTHER" id="PTHR42867">
    <property type="entry name" value="MEMBRANE PROTEIN-RELATED"/>
    <property type="match status" value="1"/>
</dbReference>
<feature type="transmembrane region" description="Helical" evidence="1">
    <location>
        <begin position="97"/>
        <end position="119"/>
    </location>
</feature>
<dbReference type="Pfam" id="PF07136">
    <property type="entry name" value="DUF1385"/>
    <property type="match status" value="1"/>
</dbReference>
<protein>
    <submittedName>
        <fullName evidence="2">Uncharacterized conserved protein YqhQ</fullName>
    </submittedName>
</protein>
<organism evidence="2 3">
    <name type="scientific">Selenomonas ruminantium</name>
    <dbReference type="NCBI Taxonomy" id="971"/>
    <lineage>
        <taxon>Bacteria</taxon>
        <taxon>Bacillati</taxon>
        <taxon>Bacillota</taxon>
        <taxon>Negativicutes</taxon>
        <taxon>Selenomonadales</taxon>
        <taxon>Selenomonadaceae</taxon>
        <taxon>Selenomonas</taxon>
    </lineage>
</organism>
<evidence type="ECO:0000256" key="1">
    <source>
        <dbReference type="SAM" id="Phobius"/>
    </source>
</evidence>
<dbReference type="AlphaFoldDB" id="A0A1I3HRE7"/>
<dbReference type="PANTHER" id="PTHR42867:SF1">
    <property type="entry name" value="MEMBRANE PROTEIN-RELATED"/>
    <property type="match status" value="1"/>
</dbReference>
<reference evidence="2 3" key="1">
    <citation type="submission" date="2016-10" db="EMBL/GenBank/DDBJ databases">
        <authorList>
            <person name="de Groot N.N."/>
        </authorList>
    </citation>
    <scope>NUCLEOTIDE SEQUENCE [LARGE SCALE GENOMIC DNA]</scope>
    <source>
        <strain evidence="2 3">Z108</strain>
    </source>
</reference>
<keyword evidence="1" id="KW-1133">Transmembrane helix</keyword>
<gene>
    <name evidence="2" type="ORF">SAMN04487861_13312</name>
</gene>
<feature type="transmembrane region" description="Helical" evidence="1">
    <location>
        <begin position="131"/>
        <end position="149"/>
    </location>
</feature>
<accession>A0A1I3HRE7</accession>
<sequence length="305" mass="33916">MSDRLMVGGQAVIEGVMMRGPKLTATAVRDPNGRIQVDVNPVHSITERFPILKRPMLRGSVALIESLVIGMKSLSYSAQMAGDEDEKLTEREMAGTIVFALVLASILFIAIPTGAAKFFHDITSDPFCLNLLEGFLRLAIFLLYIWGISRMKDIRRVFQYHGAEHKTIHCYEAGLPLTVENVQQFSRLHPRCGTNFLLIVMLVSIFVFAFLGWPSLIERIASRILLLPVVAGLSYELIRLAGRSQNAIIQTAIKPGLWLQYLTTRPPEDDMVEVAIESLKAVLPEEEIVAGTGEYIRVEGECCAE</sequence>
<keyword evidence="1" id="KW-0472">Membrane</keyword>
<dbReference type="EMBL" id="FOQK01000033">
    <property type="protein sequence ID" value="SFI38251.1"/>
    <property type="molecule type" value="Genomic_DNA"/>
</dbReference>
<feature type="transmembrane region" description="Helical" evidence="1">
    <location>
        <begin position="196"/>
        <end position="214"/>
    </location>
</feature>
<evidence type="ECO:0000313" key="3">
    <source>
        <dbReference type="Proteomes" id="UP000183639"/>
    </source>
</evidence>
<dbReference type="InterPro" id="IPR010787">
    <property type="entry name" value="DUF1385"/>
</dbReference>
<proteinExistence type="predicted"/>
<keyword evidence="1" id="KW-0812">Transmembrane</keyword>
<dbReference type="Proteomes" id="UP000183639">
    <property type="component" value="Unassembled WGS sequence"/>
</dbReference>
<name>A0A1I3HRE7_SELRU</name>